<evidence type="ECO:0000256" key="2">
    <source>
        <dbReference type="ARBA" id="ARBA00022741"/>
    </source>
</evidence>
<comment type="caution">
    <text evidence="7">The sequence shown here is derived from an EMBL/GenBank/DDBJ whole genome shotgun (WGS) entry which is preliminary data.</text>
</comment>
<evidence type="ECO:0000313" key="8">
    <source>
        <dbReference type="Proteomes" id="UP001165384"/>
    </source>
</evidence>
<evidence type="ECO:0000259" key="6">
    <source>
        <dbReference type="Pfam" id="PF07317"/>
    </source>
</evidence>
<comment type="function">
    <text evidence="4">Acts as a flagellar brake, regulating swimming and swarming in a bis-(3'-5') cyclic diguanylic acid (c-di-GMP)-dependent manner. Binds 1 c-di-GMP dimer per subunit. Increasing levels of c-di-GMP lead to decreased motility.</text>
</comment>
<gene>
    <name evidence="4" type="primary">ycgR</name>
    <name evidence="7" type="ORF">LZ012_06605</name>
</gene>
<keyword evidence="3 4" id="KW-0975">Bacterial flagellum</keyword>
<dbReference type="RefSeq" id="WP_275708848.1">
    <property type="nucleotide sequence ID" value="NZ_JAKLTN010000001.1"/>
</dbReference>
<accession>A0ABS9K0H9</accession>
<evidence type="ECO:0000256" key="3">
    <source>
        <dbReference type="ARBA" id="ARBA00023143"/>
    </source>
</evidence>
<name>A0ABS9K0H9_9RHOO</name>
<dbReference type="EMBL" id="JAKLTN010000001">
    <property type="protein sequence ID" value="MCG2576663.1"/>
    <property type="molecule type" value="Genomic_DNA"/>
</dbReference>
<sequence length="244" mass="27172">MSQIAQLSEAEIEDRFQISGARPVGFMLSGFARDGDRFSVHFGNELFLTTLLSAHHDKGLVFDCSGSNELNQRFLASERNVFVGRPHGIHVQFATGRAREILFSGSKAFAVALPKTLVRLQRRDTFRIETPRGRPLSFLGRLAGGALLTQPGHDISVAGVGLSAGMLPDGLVPGTVLENCRFALPEDEHDLRFSATLRHVTELEGRSGQRQWRLGLQFNDLPPADQNRIQRYIARVERERNELL</sequence>
<evidence type="ECO:0000313" key="7">
    <source>
        <dbReference type="EMBL" id="MCG2576663.1"/>
    </source>
</evidence>
<keyword evidence="7" id="KW-0282">Flagellum</keyword>
<dbReference type="InterPro" id="IPR012349">
    <property type="entry name" value="Split_barrel_FMN-bd"/>
</dbReference>
<keyword evidence="1 4" id="KW-0973">c-di-GMP</keyword>
<dbReference type="Pfam" id="PF07238">
    <property type="entry name" value="PilZ"/>
    <property type="match status" value="1"/>
</dbReference>
<feature type="domain" description="Type III secretion system flagellar brake protein YcgR PilZN" evidence="6">
    <location>
        <begin position="17"/>
        <end position="119"/>
    </location>
</feature>
<reference evidence="7" key="1">
    <citation type="submission" date="2022-01" db="EMBL/GenBank/DDBJ databases">
        <authorList>
            <person name="Jo J.-H."/>
            <person name="Im W.-T."/>
        </authorList>
    </citation>
    <scope>NUCLEOTIDE SEQUENCE</scope>
    <source>
        <strain evidence="7">XY25</strain>
    </source>
</reference>
<proteinExistence type="inferred from homology"/>
<dbReference type="Pfam" id="PF07317">
    <property type="entry name" value="PilZN"/>
    <property type="match status" value="1"/>
</dbReference>
<dbReference type="InterPro" id="IPR009875">
    <property type="entry name" value="PilZ_domain"/>
</dbReference>
<dbReference type="HAMAP" id="MF_01457">
    <property type="entry name" value="YcgR"/>
    <property type="match status" value="1"/>
</dbReference>
<evidence type="ECO:0000256" key="1">
    <source>
        <dbReference type="ARBA" id="ARBA00022636"/>
    </source>
</evidence>
<keyword evidence="2 4" id="KW-0547">Nucleotide-binding</keyword>
<dbReference type="Proteomes" id="UP001165384">
    <property type="component" value="Unassembled WGS sequence"/>
</dbReference>
<keyword evidence="8" id="KW-1185">Reference proteome</keyword>
<keyword evidence="7" id="KW-0966">Cell projection</keyword>
<comment type="similarity">
    <text evidence="4">Belongs to the YcgR family.</text>
</comment>
<dbReference type="InterPro" id="IPR009926">
    <property type="entry name" value="T3SS_YcgR_PilZN"/>
</dbReference>
<dbReference type="InterPro" id="IPR023787">
    <property type="entry name" value="T3SS_YcgR"/>
</dbReference>
<feature type="domain" description="PilZ" evidence="5">
    <location>
        <begin position="121"/>
        <end position="234"/>
    </location>
</feature>
<dbReference type="Gene3D" id="2.30.110.10">
    <property type="entry name" value="Electron Transport, Fmn-binding Protein, Chain A"/>
    <property type="match status" value="1"/>
</dbReference>
<organism evidence="7 8">
    <name type="scientific">Dechloromonas hankyongensis</name>
    <dbReference type="NCBI Taxonomy" id="2908002"/>
    <lineage>
        <taxon>Bacteria</taxon>
        <taxon>Pseudomonadati</taxon>
        <taxon>Pseudomonadota</taxon>
        <taxon>Betaproteobacteria</taxon>
        <taxon>Rhodocyclales</taxon>
        <taxon>Azonexaceae</taxon>
        <taxon>Dechloromonas</taxon>
    </lineage>
</organism>
<comment type="subcellular location">
    <subcellularLocation>
        <location evidence="4">Bacterial flagellum basal body</location>
    </subcellularLocation>
</comment>
<protein>
    <recommendedName>
        <fullName evidence="4">Flagellar brake protein YcgR</fullName>
    </recommendedName>
    <alternativeName>
        <fullName evidence="4">Cyclic di-GMP binding protein YcgR</fullName>
    </alternativeName>
</protein>
<evidence type="ECO:0000256" key="4">
    <source>
        <dbReference type="HAMAP-Rule" id="MF_01457"/>
    </source>
</evidence>
<evidence type="ECO:0000259" key="5">
    <source>
        <dbReference type="Pfam" id="PF07238"/>
    </source>
</evidence>
<dbReference type="Gene3D" id="2.40.10.220">
    <property type="entry name" value="predicted glycosyltransferase like domains"/>
    <property type="match status" value="1"/>
</dbReference>
<keyword evidence="7" id="KW-0969">Cilium</keyword>
<comment type="subunit">
    <text evidence="4">Monomer. Interacts with the flagellar basal bodies.</text>
</comment>